<dbReference type="AlphaFoldDB" id="A0AAJ1MJC9"/>
<protein>
    <submittedName>
        <fullName evidence="1">Anaerobic ribonucleoside-triphosphate reductase</fullName>
    </submittedName>
</protein>
<reference evidence="1 2" key="1">
    <citation type="submission" date="2022-12" db="EMBL/GenBank/DDBJ databases">
        <title>Metagenome assembled genome from gulf of manar.</title>
        <authorList>
            <person name="Kohli P."/>
            <person name="Pk S."/>
            <person name="Venkata Ramana C."/>
            <person name="Sasikala C."/>
        </authorList>
    </citation>
    <scope>NUCLEOTIDE SEQUENCE [LARGE SCALE GENOMIC DNA]</scope>
    <source>
        <strain evidence="1">JB008</strain>
    </source>
</reference>
<dbReference type="SUPFAM" id="SSF52833">
    <property type="entry name" value="Thioredoxin-like"/>
    <property type="match status" value="1"/>
</dbReference>
<dbReference type="EMBL" id="JAQQAL010000024">
    <property type="protein sequence ID" value="MDC7227313.1"/>
    <property type="molecule type" value="Genomic_DNA"/>
</dbReference>
<evidence type="ECO:0000313" key="2">
    <source>
        <dbReference type="Proteomes" id="UP001221217"/>
    </source>
</evidence>
<organism evidence="1 2">
    <name type="scientific">Candidatus Thalassospirochaeta sargassi</name>
    <dbReference type="NCBI Taxonomy" id="3119039"/>
    <lineage>
        <taxon>Bacteria</taxon>
        <taxon>Pseudomonadati</taxon>
        <taxon>Spirochaetota</taxon>
        <taxon>Spirochaetia</taxon>
        <taxon>Spirochaetales</taxon>
        <taxon>Spirochaetaceae</taxon>
        <taxon>Candidatus Thalassospirochaeta</taxon>
    </lineage>
</organism>
<dbReference type="GO" id="GO:0008998">
    <property type="term" value="F:ribonucleoside-triphosphate reductase (thioredoxin) activity"/>
    <property type="evidence" value="ECO:0007669"/>
    <property type="project" value="InterPro"/>
</dbReference>
<dbReference type="Gene3D" id="3.40.30.10">
    <property type="entry name" value="Glutaredoxin"/>
    <property type="match status" value="1"/>
</dbReference>
<name>A0AAJ1MJC9_9SPIO</name>
<sequence>MRTIEIIDNEIKELKERMMTVKGTDTEVYTRIVGYYRSVKNWNKGKRDEYNQRKLFTQPGKPSIREAAETIISTASFNEAPEPQRAVLSGATAEPAGYYYFFRTTCPNCPPVKNWLEGFQIEGTAVNVDEKEGFAKAAEYQIFSSPTVIFHDEEGKEMYRASDVRELNTLFEKVTI</sequence>
<dbReference type="InterPro" id="IPR036249">
    <property type="entry name" value="Thioredoxin-like_sf"/>
</dbReference>
<proteinExistence type="predicted"/>
<dbReference type="GO" id="GO:0006260">
    <property type="term" value="P:DNA replication"/>
    <property type="evidence" value="ECO:0007669"/>
    <property type="project" value="InterPro"/>
</dbReference>
<dbReference type="InterPro" id="IPR012833">
    <property type="entry name" value="NrdD"/>
</dbReference>
<gene>
    <name evidence="1" type="ORF">PQJ61_11180</name>
</gene>
<accession>A0AAJ1MJC9</accession>
<comment type="caution">
    <text evidence="1">The sequence shown here is derived from an EMBL/GenBank/DDBJ whole genome shotgun (WGS) entry which is preliminary data.</text>
</comment>
<evidence type="ECO:0000313" key="1">
    <source>
        <dbReference type="EMBL" id="MDC7227313.1"/>
    </source>
</evidence>
<dbReference type="Proteomes" id="UP001221217">
    <property type="component" value="Unassembled WGS sequence"/>
</dbReference>
<dbReference type="Pfam" id="PF13597">
    <property type="entry name" value="NRDD"/>
    <property type="match status" value="1"/>
</dbReference>